<proteinExistence type="predicted"/>
<feature type="compositionally biased region" description="Low complexity" evidence="6">
    <location>
        <begin position="58"/>
        <end position="77"/>
    </location>
</feature>
<keyword evidence="9" id="KW-1185">Reference proteome</keyword>
<dbReference type="RefSeq" id="XP_064770397.1">
    <property type="nucleotide sequence ID" value="XM_064911421.1"/>
</dbReference>
<sequence>MLRYHCRASLRSGPQARLLLSISKPSLVRCSQPLLVRTHTHSPHHNHDDDSHSHAHSHSASSSHSPPSSSTPKPADSPVDHNHSHSLFHSHTHSHDPSLLISTDPTDPAVKITRVGLFVNIGMAVVKGTGGYLFNSKSLMADAVHALSDLLSDFLTLATVRVALRKPTHAFPNGFGKVEALGSLGVSAMLVIAGLGIGVNGVETLYSHAFEVESLADAAATVAADAHNHPEGILHSLFSHSHSHGPPDVNAAWLAAGSIVIKEWLFQATMKVAKEKQSTVLAANAWHHRVDCLTSIVAILAITGSHFLHLDWLDPVGGVLVSGAILQAGLISGRQALLELADHGLPEEKLDQIKQAAERVASAASFTSESPVTVQVLDVRGTKSGPVLSSTVDVRISGANGASVSLIEANRIAKDIKAAVAQDVMGIRSVVVRTFDEHEQDVSSWIDIDKKL</sequence>
<reference evidence="8 9" key="1">
    <citation type="submission" date="2024-03" db="EMBL/GenBank/DDBJ databases">
        <title>Genome-scale model development and genomic sequencing of the oleaginous clade Lipomyces.</title>
        <authorList>
            <consortium name="Lawrence Berkeley National Laboratory"/>
            <person name="Czajka J.J."/>
            <person name="Han Y."/>
            <person name="Kim J."/>
            <person name="Mondo S.J."/>
            <person name="Hofstad B.A."/>
            <person name="Robles A."/>
            <person name="Haridas S."/>
            <person name="Riley R."/>
            <person name="LaButti K."/>
            <person name="Pangilinan J."/>
            <person name="Andreopoulos W."/>
            <person name="Lipzen A."/>
            <person name="Yan J."/>
            <person name="Wang M."/>
            <person name="Ng V."/>
            <person name="Grigoriev I.V."/>
            <person name="Spatafora J.W."/>
            <person name="Magnuson J.K."/>
            <person name="Baker S.E."/>
            <person name="Pomraning K.R."/>
        </authorList>
    </citation>
    <scope>NUCLEOTIDE SEQUENCE [LARGE SCALE GENOMIC DNA]</scope>
    <source>
        <strain evidence="8 9">Phaff 52-87</strain>
    </source>
</reference>
<protein>
    <submittedName>
        <fullName evidence="8">Cation efflux family-domain-containing protein</fullName>
    </submittedName>
</protein>
<gene>
    <name evidence="8" type="ORF">BZA70DRAFT_271102</name>
</gene>
<dbReference type="PANTHER" id="PTHR43840">
    <property type="entry name" value="MITOCHONDRIAL METAL TRANSPORTER 1-RELATED"/>
    <property type="match status" value="1"/>
</dbReference>
<evidence type="ECO:0000256" key="6">
    <source>
        <dbReference type="SAM" id="MobiDB-lite"/>
    </source>
</evidence>
<dbReference type="Gene3D" id="1.20.1510.10">
    <property type="entry name" value="Cation efflux protein transmembrane domain"/>
    <property type="match status" value="1"/>
</dbReference>
<keyword evidence="5" id="KW-0472">Membrane</keyword>
<evidence type="ECO:0000256" key="5">
    <source>
        <dbReference type="ARBA" id="ARBA00023136"/>
    </source>
</evidence>
<name>A0ABR1FBY3_9ASCO</name>
<dbReference type="GeneID" id="90036933"/>
<keyword evidence="4" id="KW-1133">Transmembrane helix</keyword>
<dbReference type="EMBL" id="JBBJBU010000001">
    <property type="protein sequence ID" value="KAK7207364.1"/>
    <property type="molecule type" value="Genomic_DNA"/>
</dbReference>
<feature type="domain" description="Cation efflux protein transmembrane" evidence="7">
    <location>
        <begin position="115"/>
        <end position="340"/>
    </location>
</feature>
<evidence type="ECO:0000259" key="7">
    <source>
        <dbReference type="Pfam" id="PF01545"/>
    </source>
</evidence>
<comment type="caution">
    <text evidence="8">The sequence shown here is derived from an EMBL/GenBank/DDBJ whole genome shotgun (WGS) entry which is preliminary data.</text>
</comment>
<dbReference type="InterPro" id="IPR027469">
    <property type="entry name" value="Cation_efflux_TMD_sf"/>
</dbReference>
<evidence type="ECO:0000256" key="4">
    <source>
        <dbReference type="ARBA" id="ARBA00022989"/>
    </source>
</evidence>
<dbReference type="InterPro" id="IPR002524">
    <property type="entry name" value="Cation_efflux"/>
</dbReference>
<dbReference type="Proteomes" id="UP001498771">
    <property type="component" value="Unassembled WGS sequence"/>
</dbReference>
<dbReference type="PANTHER" id="PTHR43840:SF15">
    <property type="entry name" value="MITOCHONDRIAL METAL TRANSPORTER 1-RELATED"/>
    <property type="match status" value="1"/>
</dbReference>
<evidence type="ECO:0000313" key="9">
    <source>
        <dbReference type="Proteomes" id="UP001498771"/>
    </source>
</evidence>
<dbReference type="NCBIfam" id="TIGR01297">
    <property type="entry name" value="CDF"/>
    <property type="match status" value="1"/>
</dbReference>
<evidence type="ECO:0000256" key="2">
    <source>
        <dbReference type="ARBA" id="ARBA00022448"/>
    </source>
</evidence>
<keyword evidence="2" id="KW-0813">Transport</keyword>
<comment type="subcellular location">
    <subcellularLocation>
        <location evidence="1">Membrane</location>
        <topology evidence="1">Multi-pass membrane protein</topology>
    </subcellularLocation>
</comment>
<evidence type="ECO:0000256" key="1">
    <source>
        <dbReference type="ARBA" id="ARBA00004141"/>
    </source>
</evidence>
<feature type="region of interest" description="Disordered" evidence="6">
    <location>
        <begin position="39"/>
        <end position="100"/>
    </location>
</feature>
<dbReference type="Pfam" id="PF01545">
    <property type="entry name" value="Cation_efflux"/>
    <property type="match status" value="1"/>
</dbReference>
<organism evidence="8 9">
    <name type="scientific">Myxozyma melibiosi</name>
    <dbReference type="NCBI Taxonomy" id="54550"/>
    <lineage>
        <taxon>Eukaryota</taxon>
        <taxon>Fungi</taxon>
        <taxon>Dikarya</taxon>
        <taxon>Ascomycota</taxon>
        <taxon>Saccharomycotina</taxon>
        <taxon>Lipomycetes</taxon>
        <taxon>Lipomycetales</taxon>
        <taxon>Lipomycetaceae</taxon>
        <taxon>Myxozyma</taxon>
    </lineage>
</organism>
<accession>A0ABR1FBY3</accession>
<dbReference type="SUPFAM" id="SSF161111">
    <property type="entry name" value="Cation efflux protein transmembrane domain-like"/>
    <property type="match status" value="1"/>
</dbReference>
<dbReference type="InterPro" id="IPR050291">
    <property type="entry name" value="CDF_Transporter"/>
</dbReference>
<keyword evidence="3" id="KW-0812">Transmembrane</keyword>
<evidence type="ECO:0000256" key="3">
    <source>
        <dbReference type="ARBA" id="ARBA00022692"/>
    </source>
</evidence>
<evidence type="ECO:0000313" key="8">
    <source>
        <dbReference type="EMBL" id="KAK7207364.1"/>
    </source>
</evidence>
<dbReference type="InterPro" id="IPR058533">
    <property type="entry name" value="Cation_efflux_TM"/>
</dbReference>